<accession>A0A6H2GVV4</accession>
<dbReference type="RefSeq" id="WP_168907184.1">
    <property type="nucleotide sequence ID" value="NZ_CP051428.1"/>
</dbReference>
<evidence type="ECO:0000313" key="11">
    <source>
        <dbReference type="Proteomes" id="UP000502136"/>
    </source>
</evidence>
<keyword evidence="4" id="KW-0732">Signal</keyword>
<keyword evidence="6" id="KW-0564">Palmitate</keyword>
<evidence type="ECO:0000256" key="3">
    <source>
        <dbReference type="ARBA" id="ARBA00022544"/>
    </source>
</evidence>
<dbReference type="GO" id="GO:0016020">
    <property type="term" value="C:membrane"/>
    <property type="evidence" value="ECO:0007669"/>
    <property type="project" value="UniProtKB-SubCell"/>
</dbReference>
<dbReference type="InterPro" id="IPR008844">
    <property type="entry name" value="Spore_GerAC-like"/>
</dbReference>
<evidence type="ECO:0000256" key="5">
    <source>
        <dbReference type="ARBA" id="ARBA00023136"/>
    </source>
</evidence>
<reference evidence="10 11" key="1">
    <citation type="submission" date="2020-04" db="EMBL/GenBank/DDBJ databases">
        <title>Novel Paenibacillus strain UniB2 isolated from commercial digestive syrup.</title>
        <authorList>
            <person name="Thorat V."/>
            <person name="Kirdat K."/>
            <person name="Tiwarekar B."/>
            <person name="Yadav A."/>
        </authorList>
    </citation>
    <scope>NUCLEOTIDE SEQUENCE [LARGE SCALE GENOMIC DNA]</scope>
    <source>
        <strain evidence="10 11">UniB2</strain>
    </source>
</reference>
<dbReference type="AlphaFoldDB" id="A0A6H2GVV4"/>
<feature type="domain" description="Spore germination protein N-terminal" evidence="9">
    <location>
        <begin position="33"/>
        <end position="204"/>
    </location>
</feature>
<dbReference type="InterPro" id="IPR046953">
    <property type="entry name" value="Spore_GerAC-like_C"/>
</dbReference>
<dbReference type="KEGG" id="palr:HGI30_08225"/>
<dbReference type="InterPro" id="IPR057336">
    <property type="entry name" value="GerAC_N"/>
</dbReference>
<dbReference type="GO" id="GO:0009847">
    <property type="term" value="P:spore germination"/>
    <property type="evidence" value="ECO:0007669"/>
    <property type="project" value="InterPro"/>
</dbReference>
<evidence type="ECO:0000259" key="9">
    <source>
        <dbReference type="Pfam" id="PF25198"/>
    </source>
</evidence>
<name>A0A6H2GVV4_9BACL</name>
<dbReference type="Gene3D" id="3.30.300.210">
    <property type="entry name" value="Nutrient germinant receptor protein C, domain 3"/>
    <property type="match status" value="1"/>
</dbReference>
<keyword evidence="5" id="KW-0472">Membrane</keyword>
<keyword evidence="11" id="KW-1185">Reference proteome</keyword>
<evidence type="ECO:0000256" key="4">
    <source>
        <dbReference type="ARBA" id="ARBA00022729"/>
    </source>
</evidence>
<evidence type="ECO:0000259" key="8">
    <source>
        <dbReference type="Pfam" id="PF05504"/>
    </source>
</evidence>
<keyword evidence="7" id="KW-0449">Lipoprotein</keyword>
<proteinExistence type="inferred from homology"/>
<keyword evidence="3" id="KW-0309">Germination</keyword>
<evidence type="ECO:0000256" key="1">
    <source>
        <dbReference type="ARBA" id="ARBA00004635"/>
    </source>
</evidence>
<comment type="similarity">
    <text evidence="2">Belongs to the GerABKC lipoprotein family.</text>
</comment>
<dbReference type="Proteomes" id="UP000502136">
    <property type="component" value="Chromosome"/>
</dbReference>
<evidence type="ECO:0000313" key="10">
    <source>
        <dbReference type="EMBL" id="QJC51537.1"/>
    </source>
</evidence>
<evidence type="ECO:0000256" key="6">
    <source>
        <dbReference type="ARBA" id="ARBA00023139"/>
    </source>
</evidence>
<gene>
    <name evidence="10" type="ORF">HGI30_08225</name>
</gene>
<dbReference type="Pfam" id="PF05504">
    <property type="entry name" value="Spore_GerAC"/>
    <property type="match status" value="1"/>
</dbReference>
<feature type="domain" description="Spore germination GerAC-like C-terminal" evidence="8">
    <location>
        <begin position="225"/>
        <end position="385"/>
    </location>
</feature>
<evidence type="ECO:0000256" key="2">
    <source>
        <dbReference type="ARBA" id="ARBA00007886"/>
    </source>
</evidence>
<sequence length="390" mass="44965">MRKKHKRIPLQARLPLLLLAALSFCLPISGCWDEIDLTEQGYVSAIGVDYRDGFYEIYAQLMQFASIAKTDSQTKETQVWVGSGRGRSVLGAIADLQRSAQFVLNLEHQKVLLVHERAMPHMEDILDANNRQRASRYTSFVFGTKEPIEELFKSSTFFGHSHLMSTLYNPKAQYEQRSYIRPLSMQEMVRHLHEKGFTALLPSLGMTKADWSNANQRLNVQQYDGLFAFTQKRFMTFMPLSRTSGMRWLDPRFKQFTLEVMKEGKEEETIATVTIDGVHPRYRLVSDGEGSLKYRIELGLKGHVVELNAPIDAAIIEKGVEEQIRLDVEKTYAYGYAQGVDLFLILEDLYRNHLREWQEWQRSGSRLAKPEDVEVKVKFDLVHTGKFDLT</sequence>
<dbReference type="Pfam" id="PF25198">
    <property type="entry name" value="Spore_GerAC_N"/>
    <property type="match status" value="1"/>
</dbReference>
<dbReference type="InterPro" id="IPR038501">
    <property type="entry name" value="Spore_GerAC_C_sf"/>
</dbReference>
<dbReference type="PANTHER" id="PTHR35789:SF1">
    <property type="entry name" value="SPORE GERMINATION PROTEIN B3"/>
    <property type="match status" value="1"/>
</dbReference>
<comment type="subcellular location">
    <subcellularLocation>
        <location evidence="1">Membrane</location>
        <topology evidence="1">Lipid-anchor</topology>
    </subcellularLocation>
</comment>
<organism evidence="10 11">
    <name type="scientific">Paenibacillus albicereus</name>
    <dbReference type="NCBI Taxonomy" id="2726185"/>
    <lineage>
        <taxon>Bacteria</taxon>
        <taxon>Bacillati</taxon>
        <taxon>Bacillota</taxon>
        <taxon>Bacilli</taxon>
        <taxon>Bacillales</taxon>
        <taxon>Paenibacillaceae</taxon>
        <taxon>Paenibacillus</taxon>
    </lineage>
</organism>
<evidence type="ECO:0000256" key="7">
    <source>
        <dbReference type="ARBA" id="ARBA00023288"/>
    </source>
</evidence>
<dbReference type="EMBL" id="CP051428">
    <property type="protein sequence ID" value="QJC51537.1"/>
    <property type="molecule type" value="Genomic_DNA"/>
</dbReference>
<dbReference type="NCBIfam" id="TIGR02887">
    <property type="entry name" value="spore_ger_x_C"/>
    <property type="match status" value="1"/>
</dbReference>
<protein>
    <submittedName>
        <fullName evidence="10">Ger(X)C family spore germination protein</fullName>
    </submittedName>
</protein>
<dbReference type="PANTHER" id="PTHR35789">
    <property type="entry name" value="SPORE GERMINATION PROTEIN B3"/>
    <property type="match status" value="1"/>
</dbReference>